<dbReference type="Proteomes" id="UP000000547">
    <property type="component" value="Chromosome"/>
</dbReference>
<evidence type="ECO:0000313" key="1">
    <source>
        <dbReference type="EMBL" id="AAZ26644.1"/>
    </source>
</evidence>
<protein>
    <submittedName>
        <fullName evidence="1">Uncharacterized protein</fullName>
    </submittedName>
</protein>
<gene>
    <name evidence="1" type="ordered locus">CPS_3857</name>
</gene>
<proteinExistence type="predicted"/>
<organism evidence="1 2">
    <name type="scientific">Colwellia psychrerythraea (strain 34H / ATCC BAA-681)</name>
    <name type="common">Vibrio psychroerythus</name>
    <dbReference type="NCBI Taxonomy" id="167879"/>
    <lineage>
        <taxon>Bacteria</taxon>
        <taxon>Pseudomonadati</taxon>
        <taxon>Pseudomonadota</taxon>
        <taxon>Gammaproteobacteria</taxon>
        <taxon>Alteromonadales</taxon>
        <taxon>Colwelliaceae</taxon>
        <taxon>Colwellia</taxon>
    </lineage>
</organism>
<name>Q47XF1_COLP3</name>
<dbReference type="KEGG" id="cps:CPS_3857"/>
<dbReference type="AlphaFoldDB" id="Q47XF1"/>
<accession>Q47XF1</accession>
<sequence length="40" mass="4300">MVIEALSTFALSFPSFAHCYLPSIPLITPLTPSKLVPLAI</sequence>
<reference evidence="1" key="1">
    <citation type="journal article" date="2005" name="Proc. Natl. Acad. Sci. U.S.A.">
        <title>The psychrophilic lifestyle as revealed by the genome sequence of Colwellia psychrerythraea 34H through genomic and proteomic analyses.</title>
        <authorList>
            <person name="Methe B.A."/>
            <person name="Nelson K.E."/>
            <person name="Deming J.W."/>
            <person name="Momen B."/>
            <person name="Melamud E."/>
            <person name="Zhang X."/>
            <person name="Moult J."/>
            <person name="Madupu R."/>
            <person name="Nelson W.C."/>
            <person name="Dodson R.J."/>
            <person name="Brinkac L.M."/>
            <person name="Daugherty S.C."/>
            <person name="Durkin A.S."/>
            <person name="DeBoy R.T."/>
            <person name="Kolonay J.F."/>
            <person name="Sullivan S.A."/>
            <person name="Zhou L."/>
            <person name="Davidsen T.M."/>
            <person name="Wu M."/>
            <person name="Huston A.L."/>
            <person name="Lewis M."/>
            <person name="Weaver B."/>
            <person name="Weidman J.F."/>
            <person name="Khouri H."/>
            <person name="Utterback T.R."/>
            <person name="Feldblyum T.V."/>
            <person name="Fraser C.M."/>
        </authorList>
    </citation>
    <scope>NUCLEOTIDE SEQUENCE [LARGE SCALE GENOMIC DNA]</scope>
    <source>
        <strain evidence="1">34H</strain>
    </source>
</reference>
<dbReference type="EMBL" id="CP000083">
    <property type="protein sequence ID" value="AAZ26644.1"/>
    <property type="molecule type" value="Genomic_DNA"/>
</dbReference>
<dbReference type="HOGENOM" id="CLU_3288009_0_0_6"/>
<evidence type="ECO:0000313" key="2">
    <source>
        <dbReference type="Proteomes" id="UP000000547"/>
    </source>
</evidence>